<dbReference type="Proteomes" id="UP001044222">
    <property type="component" value="Unassembled WGS sequence"/>
</dbReference>
<dbReference type="EMBL" id="JAFIRN010000004">
    <property type="protein sequence ID" value="KAG5850504.1"/>
    <property type="molecule type" value="Genomic_DNA"/>
</dbReference>
<feature type="region of interest" description="Disordered" evidence="1">
    <location>
        <begin position="26"/>
        <end position="54"/>
    </location>
</feature>
<proteinExistence type="predicted"/>
<evidence type="ECO:0000256" key="1">
    <source>
        <dbReference type="SAM" id="MobiDB-lite"/>
    </source>
</evidence>
<accession>A0A9D3MKC4</accession>
<evidence type="ECO:0000313" key="2">
    <source>
        <dbReference type="EMBL" id="KAG5850504.1"/>
    </source>
</evidence>
<gene>
    <name evidence="2" type="ORF">ANANG_G00083170</name>
</gene>
<protein>
    <submittedName>
        <fullName evidence="2">Uncharacterized protein</fullName>
    </submittedName>
</protein>
<sequence length="97" mass="10552">MACLWQRLKWTHAARGLWLDKLRPPDLLNSSQTDVSPWSAESAGPSGGKMTRADRDETCQLKRSNMIRGKGALGGGEHSPELALLEASNSVPHKGMV</sequence>
<reference evidence="2" key="1">
    <citation type="submission" date="2021-01" db="EMBL/GenBank/DDBJ databases">
        <title>A chromosome-scale assembly of European eel, Anguilla anguilla.</title>
        <authorList>
            <person name="Henkel C."/>
            <person name="Jong-Raadsen S.A."/>
            <person name="Dufour S."/>
            <person name="Weltzien F.-A."/>
            <person name="Palstra A.P."/>
            <person name="Pelster B."/>
            <person name="Spaink H.P."/>
            <person name="Van Den Thillart G.E."/>
            <person name="Jansen H."/>
            <person name="Zahm M."/>
            <person name="Klopp C."/>
            <person name="Cedric C."/>
            <person name="Louis A."/>
            <person name="Berthelot C."/>
            <person name="Parey E."/>
            <person name="Roest Crollius H."/>
            <person name="Montfort J."/>
            <person name="Robinson-Rechavi M."/>
            <person name="Bucao C."/>
            <person name="Bouchez O."/>
            <person name="Gislard M."/>
            <person name="Lluch J."/>
            <person name="Milhes M."/>
            <person name="Lampietro C."/>
            <person name="Lopez Roques C."/>
            <person name="Donnadieu C."/>
            <person name="Braasch I."/>
            <person name="Desvignes T."/>
            <person name="Postlethwait J."/>
            <person name="Bobe J."/>
            <person name="Guiguen Y."/>
            <person name="Dirks R."/>
        </authorList>
    </citation>
    <scope>NUCLEOTIDE SEQUENCE</scope>
    <source>
        <strain evidence="2">Tag_6206</strain>
        <tissue evidence="2">Liver</tissue>
    </source>
</reference>
<organism evidence="2 3">
    <name type="scientific">Anguilla anguilla</name>
    <name type="common">European freshwater eel</name>
    <name type="synonym">Muraena anguilla</name>
    <dbReference type="NCBI Taxonomy" id="7936"/>
    <lineage>
        <taxon>Eukaryota</taxon>
        <taxon>Metazoa</taxon>
        <taxon>Chordata</taxon>
        <taxon>Craniata</taxon>
        <taxon>Vertebrata</taxon>
        <taxon>Euteleostomi</taxon>
        <taxon>Actinopterygii</taxon>
        <taxon>Neopterygii</taxon>
        <taxon>Teleostei</taxon>
        <taxon>Anguilliformes</taxon>
        <taxon>Anguillidae</taxon>
        <taxon>Anguilla</taxon>
    </lineage>
</organism>
<comment type="caution">
    <text evidence="2">The sequence shown here is derived from an EMBL/GenBank/DDBJ whole genome shotgun (WGS) entry which is preliminary data.</text>
</comment>
<dbReference type="AlphaFoldDB" id="A0A9D3MKC4"/>
<name>A0A9D3MKC4_ANGAN</name>
<evidence type="ECO:0000313" key="3">
    <source>
        <dbReference type="Proteomes" id="UP001044222"/>
    </source>
</evidence>
<keyword evidence="3" id="KW-1185">Reference proteome</keyword>